<accession>X1CJ87</accession>
<feature type="non-terminal residue" evidence="2">
    <location>
        <position position="1"/>
    </location>
</feature>
<organism evidence="2">
    <name type="scientific">marine sediment metagenome</name>
    <dbReference type="NCBI Taxonomy" id="412755"/>
    <lineage>
        <taxon>unclassified sequences</taxon>
        <taxon>metagenomes</taxon>
        <taxon>ecological metagenomes</taxon>
    </lineage>
</organism>
<dbReference type="EMBL" id="BART01032139">
    <property type="protein sequence ID" value="GAH07754.1"/>
    <property type="molecule type" value="Genomic_DNA"/>
</dbReference>
<dbReference type="CDD" id="cd06464">
    <property type="entry name" value="ACD_sHsps-like"/>
    <property type="match status" value="1"/>
</dbReference>
<sequence>EMVVTIEIAGVEITDFSIYVEKKVMVIDGIRKSPHIFTSECLTFHNIEIPYGRFYRRIDFPILVEPKQYQYKINNGILTLRFPTMKERIIPIEEG</sequence>
<dbReference type="InterPro" id="IPR002068">
    <property type="entry name" value="A-crystallin/Hsp20_dom"/>
</dbReference>
<dbReference type="InterPro" id="IPR008978">
    <property type="entry name" value="HSP20-like_chaperone"/>
</dbReference>
<reference evidence="2" key="1">
    <citation type="journal article" date="2014" name="Front. Microbiol.">
        <title>High frequency of phylogenetically diverse reductive dehalogenase-homologous genes in deep subseafloor sedimentary metagenomes.</title>
        <authorList>
            <person name="Kawai M."/>
            <person name="Futagami T."/>
            <person name="Toyoda A."/>
            <person name="Takaki Y."/>
            <person name="Nishi S."/>
            <person name="Hori S."/>
            <person name="Arai W."/>
            <person name="Tsubouchi T."/>
            <person name="Morono Y."/>
            <person name="Uchiyama I."/>
            <person name="Ito T."/>
            <person name="Fujiyama A."/>
            <person name="Inagaki F."/>
            <person name="Takami H."/>
        </authorList>
    </citation>
    <scope>NUCLEOTIDE SEQUENCE</scope>
    <source>
        <strain evidence="2">Expedition CK06-06</strain>
    </source>
</reference>
<comment type="caution">
    <text evidence="2">The sequence shown here is derived from an EMBL/GenBank/DDBJ whole genome shotgun (WGS) entry which is preliminary data.</text>
</comment>
<feature type="domain" description="SHSP" evidence="1">
    <location>
        <begin position="1"/>
        <end position="95"/>
    </location>
</feature>
<dbReference type="Pfam" id="PF00011">
    <property type="entry name" value="HSP20"/>
    <property type="match status" value="1"/>
</dbReference>
<dbReference type="AlphaFoldDB" id="X1CJ87"/>
<protein>
    <recommendedName>
        <fullName evidence="1">SHSP domain-containing protein</fullName>
    </recommendedName>
</protein>
<gene>
    <name evidence="2" type="ORF">S01H4_55643</name>
    <name evidence="3" type="ORF">S01H4_55644</name>
</gene>
<proteinExistence type="predicted"/>
<evidence type="ECO:0000313" key="2">
    <source>
        <dbReference type="EMBL" id="GAH07752.1"/>
    </source>
</evidence>
<evidence type="ECO:0000313" key="3">
    <source>
        <dbReference type="EMBL" id="GAH07754.1"/>
    </source>
</evidence>
<evidence type="ECO:0000259" key="1">
    <source>
        <dbReference type="PROSITE" id="PS01031"/>
    </source>
</evidence>
<dbReference type="SUPFAM" id="SSF49764">
    <property type="entry name" value="HSP20-like chaperones"/>
    <property type="match status" value="1"/>
</dbReference>
<dbReference type="EMBL" id="BART01032139">
    <property type="protein sequence ID" value="GAH07752.1"/>
    <property type="molecule type" value="Genomic_DNA"/>
</dbReference>
<name>X1CJ87_9ZZZZ</name>
<dbReference type="Gene3D" id="2.60.40.790">
    <property type="match status" value="1"/>
</dbReference>
<dbReference type="PROSITE" id="PS01031">
    <property type="entry name" value="SHSP"/>
    <property type="match status" value="1"/>
</dbReference>